<dbReference type="Proteomes" id="UP000075243">
    <property type="component" value="Unassembled WGS sequence"/>
</dbReference>
<keyword evidence="1" id="KW-1133">Transmembrane helix</keyword>
<proteinExistence type="predicted"/>
<sequence>MIGRHCLIYFFKCPFAYCIWMLCLNWFGIKSVLHNSCHLHLAQFVDLPICSNVDRLKWSTVWITVLWSLWIARNEAIFFDKVILHSNLLELIQMRSWKWLKAKDLSFQYPYSSWVGSPAVCLNFLDIYSVSEHLSTQGEIL</sequence>
<dbReference type="EMBL" id="KQ483415">
    <property type="protein sequence ID" value="KYP53237.1"/>
    <property type="molecule type" value="Genomic_DNA"/>
</dbReference>
<reference evidence="2" key="1">
    <citation type="journal article" date="2012" name="Nat. Biotechnol.">
        <title>Draft genome sequence of pigeonpea (Cajanus cajan), an orphan legume crop of resource-poor farmers.</title>
        <authorList>
            <person name="Varshney R.K."/>
            <person name="Chen W."/>
            <person name="Li Y."/>
            <person name="Bharti A.K."/>
            <person name="Saxena R.K."/>
            <person name="Schlueter J.A."/>
            <person name="Donoghue M.T."/>
            <person name="Azam S."/>
            <person name="Fan G."/>
            <person name="Whaley A.M."/>
            <person name="Farmer A.D."/>
            <person name="Sheridan J."/>
            <person name="Iwata A."/>
            <person name="Tuteja R."/>
            <person name="Penmetsa R.V."/>
            <person name="Wu W."/>
            <person name="Upadhyaya H.D."/>
            <person name="Yang S.P."/>
            <person name="Shah T."/>
            <person name="Saxena K.B."/>
            <person name="Michael T."/>
            <person name="McCombie W.R."/>
            <person name="Yang B."/>
            <person name="Zhang G."/>
            <person name="Yang H."/>
            <person name="Wang J."/>
            <person name="Spillane C."/>
            <person name="Cook D.R."/>
            <person name="May G.D."/>
            <person name="Xu X."/>
            <person name="Jackson S.A."/>
        </authorList>
    </citation>
    <scope>NUCLEOTIDE SEQUENCE [LARGE SCALE GENOMIC DNA]</scope>
</reference>
<gene>
    <name evidence="2" type="ORF">KK1_024864</name>
</gene>
<evidence type="ECO:0000256" key="1">
    <source>
        <dbReference type="SAM" id="Phobius"/>
    </source>
</evidence>
<accession>A0A151SEL2</accession>
<protein>
    <submittedName>
        <fullName evidence="2">Uncharacterized protein</fullName>
    </submittedName>
</protein>
<dbReference type="AlphaFoldDB" id="A0A151SEL2"/>
<dbReference type="Gramene" id="C.cajan_24189.t">
    <property type="protein sequence ID" value="C.cajan_24189.t.cds1"/>
    <property type="gene ID" value="C.cajan_24189"/>
</dbReference>
<name>A0A151SEL2_CAJCA</name>
<evidence type="ECO:0000313" key="3">
    <source>
        <dbReference type="Proteomes" id="UP000075243"/>
    </source>
</evidence>
<keyword evidence="1" id="KW-0472">Membrane</keyword>
<keyword evidence="1" id="KW-0812">Transmembrane</keyword>
<feature type="transmembrane region" description="Helical" evidence="1">
    <location>
        <begin position="7"/>
        <end position="29"/>
    </location>
</feature>
<organism evidence="2 3">
    <name type="scientific">Cajanus cajan</name>
    <name type="common">Pigeon pea</name>
    <name type="synonym">Cajanus indicus</name>
    <dbReference type="NCBI Taxonomy" id="3821"/>
    <lineage>
        <taxon>Eukaryota</taxon>
        <taxon>Viridiplantae</taxon>
        <taxon>Streptophyta</taxon>
        <taxon>Embryophyta</taxon>
        <taxon>Tracheophyta</taxon>
        <taxon>Spermatophyta</taxon>
        <taxon>Magnoliopsida</taxon>
        <taxon>eudicotyledons</taxon>
        <taxon>Gunneridae</taxon>
        <taxon>Pentapetalae</taxon>
        <taxon>rosids</taxon>
        <taxon>fabids</taxon>
        <taxon>Fabales</taxon>
        <taxon>Fabaceae</taxon>
        <taxon>Papilionoideae</taxon>
        <taxon>50 kb inversion clade</taxon>
        <taxon>NPAAA clade</taxon>
        <taxon>indigoferoid/millettioid clade</taxon>
        <taxon>Phaseoleae</taxon>
        <taxon>Cajanus</taxon>
    </lineage>
</organism>
<keyword evidence="3" id="KW-1185">Reference proteome</keyword>
<evidence type="ECO:0000313" key="2">
    <source>
        <dbReference type="EMBL" id="KYP53237.1"/>
    </source>
</evidence>